<dbReference type="Proteomes" id="UP000663827">
    <property type="component" value="Unassembled WGS sequence"/>
</dbReference>
<protein>
    <recommendedName>
        <fullName evidence="4">AMP-dependent synthetase/ligase domain-containing protein</fullName>
    </recommendedName>
</protein>
<proteinExistence type="inferred from homology"/>
<dbReference type="PANTHER" id="PTHR43201">
    <property type="entry name" value="ACYL-COA SYNTHETASE"/>
    <property type="match status" value="1"/>
</dbReference>
<name>A0A8H3DTD8_9AGAM</name>
<evidence type="ECO:0000259" key="4">
    <source>
        <dbReference type="Pfam" id="PF00501"/>
    </source>
</evidence>
<keyword evidence="2" id="KW-0436">Ligase</keyword>
<dbReference type="Gene3D" id="3.40.50.12780">
    <property type="entry name" value="N-terminal domain of ligase-like"/>
    <property type="match status" value="1"/>
</dbReference>
<dbReference type="InterPro" id="IPR020845">
    <property type="entry name" value="AMP-binding_CS"/>
</dbReference>
<dbReference type="GO" id="GO:0006631">
    <property type="term" value="P:fatty acid metabolic process"/>
    <property type="evidence" value="ECO:0007669"/>
    <property type="project" value="TreeGrafter"/>
</dbReference>
<dbReference type="InterPro" id="IPR000873">
    <property type="entry name" value="AMP-dep_synth/lig_dom"/>
</dbReference>
<dbReference type="InterPro" id="IPR042099">
    <property type="entry name" value="ANL_N_sf"/>
</dbReference>
<reference evidence="5" key="1">
    <citation type="submission" date="2021-01" db="EMBL/GenBank/DDBJ databases">
        <authorList>
            <person name="Kaushik A."/>
        </authorList>
    </citation>
    <scope>NUCLEOTIDE SEQUENCE</scope>
    <source>
        <strain evidence="5">AG5</strain>
    </source>
</reference>
<sequence length="620" mass="69041">MTSTKPGAFTVSNAYDGPRDDEPLTEQEVEILLAIPRAAESAPNATAFRIPLGIDPSMGWIDVTWSEARSIIARLAAIWNTRLSDSIVGQDASPVGPGMTVCLLVQPSALALFHILAFWALGCTPQFLSLSLDDDIIGQYLDKSGCQVVVYAGISEHWVEARRKVFHGKMIPLPEAEYAHRLAEAERQGAVGLLPPWPEPRRPTPAVILHSSGTTGRPKLLSFSLYYYTFVPRATSPNPRHVSQEPIDHNIKTPYTHPHLIFSPPYWQSFYNSLFRRILARIPTAFAYVLDIMKVPSDQFIAWVRGLDVGSVMCAPRFLRQALESESDVPLLQSLYKIVTSGSALDHSTSALIEKHGLNFANAYGCTEVTGVLYALRPPYTHLRIPANHLALVHPISDIQSDGSRQVQLWHSPSTSPQVAHLYAKGTLRQIEPYPGPGPHEGEPAMNLGDVFEQVRLPPNSGSEFAYLYLGRSDDMIKLAGGGGWNMNAAPYESWIQSLIDSRLVGWTVDAVQLFGSNLPCTVLVVQISESNRTQKTNADPQVGNWVEEANEEFKLGPRRRVHTQKRLLVITPDNAYGPGSEYIRESQIRLSTTHKRTLQRWRNVEAFRVWLEKIDYSEP</sequence>
<evidence type="ECO:0000313" key="5">
    <source>
        <dbReference type="EMBL" id="CAE7093807.1"/>
    </source>
</evidence>
<dbReference type="SUPFAM" id="SSF56801">
    <property type="entry name" value="Acetyl-CoA synthetase-like"/>
    <property type="match status" value="1"/>
</dbReference>
<feature type="compositionally biased region" description="Polar residues" evidence="3">
    <location>
        <begin position="1"/>
        <end position="13"/>
    </location>
</feature>
<feature type="domain" description="AMP-dependent synthetase/ligase" evidence="4">
    <location>
        <begin position="94"/>
        <end position="376"/>
    </location>
</feature>
<dbReference type="PROSITE" id="PS00455">
    <property type="entry name" value="AMP_BINDING"/>
    <property type="match status" value="1"/>
</dbReference>
<accession>A0A8H3DTD8</accession>
<evidence type="ECO:0000256" key="3">
    <source>
        <dbReference type="SAM" id="MobiDB-lite"/>
    </source>
</evidence>
<dbReference type="GO" id="GO:0031956">
    <property type="term" value="F:medium-chain fatty acid-CoA ligase activity"/>
    <property type="evidence" value="ECO:0007669"/>
    <property type="project" value="TreeGrafter"/>
</dbReference>
<evidence type="ECO:0000313" key="6">
    <source>
        <dbReference type="Proteomes" id="UP000663827"/>
    </source>
</evidence>
<comment type="similarity">
    <text evidence="1">Belongs to the ATP-dependent AMP-binding enzyme family.</text>
</comment>
<dbReference type="Pfam" id="PF00501">
    <property type="entry name" value="AMP-binding"/>
    <property type="match status" value="1"/>
</dbReference>
<organism evidence="5 6">
    <name type="scientific">Rhizoctonia solani</name>
    <dbReference type="NCBI Taxonomy" id="456999"/>
    <lineage>
        <taxon>Eukaryota</taxon>
        <taxon>Fungi</taxon>
        <taxon>Dikarya</taxon>
        <taxon>Basidiomycota</taxon>
        <taxon>Agaricomycotina</taxon>
        <taxon>Agaricomycetes</taxon>
        <taxon>Cantharellales</taxon>
        <taxon>Ceratobasidiaceae</taxon>
        <taxon>Rhizoctonia</taxon>
    </lineage>
</organism>
<dbReference type="AlphaFoldDB" id="A0A8H3DTD8"/>
<evidence type="ECO:0000256" key="1">
    <source>
        <dbReference type="ARBA" id="ARBA00006432"/>
    </source>
</evidence>
<feature type="region of interest" description="Disordered" evidence="3">
    <location>
        <begin position="1"/>
        <end position="22"/>
    </location>
</feature>
<evidence type="ECO:0000256" key="2">
    <source>
        <dbReference type="ARBA" id="ARBA00022598"/>
    </source>
</evidence>
<dbReference type="EMBL" id="CAJNJQ010000678">
    <property type="protein sequence ID" value="CAE7093807.1"/>
    <property type="molecule type" value="Genomic_DNA"/>
</dbReference>
<gene>
    <name evidence="5" type="ORF">RDB_LOCUS34512</name>
</gene>
<comment type="caution">
    <text evidence="5">The sequence shown here is derived from an EMBL/GenBank/DDBJ whole genome shotgun (WGS) entry which is preliminary data.</text>
</comment>
<dbReference type="PANTHER" id="PTHR43201:SF5">
    <property type="entry name" value="MEDIUM-CHAIN ACYL-COA LIGASE ACSF2, MITOCHONDRIAL"/>
    <property type="match status" value="1"/>
</dbReference>